<evidence type="ECO:0000256" key="12">
    <source>
        <dbReference type="PIRSR" id="PIRSR000099-2"/>
    </source>
</evidence>
<dbReference type="KEGG" id="sbae:DSM104329_02705"/>
<gene>
    <name evidence="16" type="primary">hisD</name>
    <name evidence="16" type="ORF">DSM104329_02705</name>
</gene>
<dbReference type="RefSeq" id="WP_259315974.1">
    <property type="nucleotide sequence ID" value="NZ_CP087164.1"/>
</dbReference>
<feature type="binding site" evidence="12">
    <location>
        <position position="196"/>
    </location>
    <ligand>
        <name>NAD(+)</name>
        <dbReference type="ChEBI" id="CHEBI:57540"/>
    </ligand>
</feature>
<dbReference type="InterPro" id="IPR012131">
    <property type="entry name" value="Hstdl_DH"/>
</dbReference>
<evidence type="ECO:0000313" key="16">
    <source>
        <dbReference type="EMBL" id="UGS36301.1"/>
    </source>
</evidence>
<dbReference type="GO" id="GO:0046872">
    <property type="term" value="F:metal ion binding"/>
    <property type="evidence" value="ECO:0007669"/>
    <property type="project" value="UniProtKB-KW"/>
</dbReference>
<accession>A0A9E7C0E9</accession>
<dbReference type="Gene3D" id="3.40.50.1980">
    <property type="entry name" value="Nitrogenase molybdenum iron protein domain"/>
    <property type="match status" value="2"/>
</dbReference>
<feature type="binding site" evidence="12">
    <location>
        <position position="219"/>
    </location>
    <ligand>
        <name>NAD(+)</name>
        <dbReference type="ChEBI" id="CHEBI:57540"/>
    </ligand>
</feature>
<dbReference type="GO" id="GO:0005737">
    <property type="term" value="C:cytoplasm"/>
    <property type="evidence" value="ECO:0007669"/>
    <property type="project" value="TreeGrafter"/>
</dbReference>
<feature type="binding site" evidence="13">
    <location>
        <position position="242"/>
    </location>
    <ligand>
        <name>substrate</name>
    </ligand>
</feature>
<comment type="similarity">
    <text evidence="3 10 15">Belongs to the histidinol dehydrogenase family.</text>
</comment>
<keyword evidence="17" id="KW-1185">Reference proteome</keyword>
<evidence type="ECO:0000256" key="14">
    <source>
        <dbReference type="PIRSR" id="PIRSR000099-4"/>
    </source>
</evidence>
<comment type="function">
    <text evidence="1">Catalyzes the sequential NAD-dependent oxidations of L-histidinol to L-histidinaldehyde and then to L-histidine.</text>
</comment>
<dbReference type="GO" id="GO:0051287">
    <property type="term" value="F:NAD binding"/>
    <property type="evidence" value="ECO:0007669"/>
    <property type="project" value="InterPro"/>
</dbReference>
<evidence type="ECO:0000256" key="10">
    <source>
        <dbReference type="PIRNR" id="PIRNR000099"/>
    </source>
</evidence>
<dbReference type="NCBIfam" id="TIGR00069">
    <property type="entry name" value="hisD"/>
    <property type="match status" value="1"/>
</dbReference>
<comment type="pathway">
    <text evidence="2">Amino-acid biosynthesis; L-histidine biosynthesis; L-histidine from 5-phospho-alpha-D-ribose 1-diphosphate: step 9/9.</text>
</comment>
<keyword evidence="6 14" id="KW-0479">Metal-binding</keyword>
<dbReference type="CDD" id="cd06572">
    <property type="entry name" value="Histidinol_dh"/>
    <property type="match status" value="1"/>
</dbReference>
<dbReference type="EC" id="1.1.1.23" evidence="4"/>
<dbReference type="GO" id="GO:0004399">
    <property type="term" value="F:histidinol dehydrogenase activity"/>
    <property type="evidence" value="ECO:0007669"/>
    <property type="project" value="UniProtKB-EC"/>
</dbReference>
<evidence type="ECO:0000256" key="4">
    <source>
        <dbReference type="ARBA" id="ARBA00012965"/>
    </source>
</evidence>
<proteinExistence type="inferred from homology"/>
<evidence type="ECO:0000256" key="6">
    <source>
        <dbReference type="ARBA" id="ARBA00022723"/>
    </source>
</evidence>
<feature type="binding site" evidence="14">
    <location>
        <position position="264"/>
    </location>
    <ligand>
        <name>Zn(2+)</name>
        <dbReference type="ChEBI" id="CHEBI:29105"/>
    </ligand>
</feature>
<dbReference type="EMBL" id="CP087164">
    <property type="protein sequence ID" value="UGS36301.1"/>
    <property type="molecule type" value="Genomic_DNA"/>
</dbReference>
<sequence>MQVERFALTEGGGAGEAAAVAAAVRALAPEPASVAGGVAAIIARVRGEGDAAVLDLTREHDTRGTEPAPLRVAAHELDVAAAQLRSDVRAGLEVAMANVAAVAGASLGDDAEILLPQGQRVLVRELPVRRAAVYVPGGRAPYPSTVVMGAVTARVAGVDEVVVCTPPGPTGDVNPVVLGACALCGVDEVYRMGGAQAVAALAYGTETVTRVDVIVGPGNLWVQEAKVQACAAVGIDGFAGPSDLLVVADAGVDARVVALDLLGQAEHGPGSLVVLTSDDAPTLRAVTEQAAALAAERSTVAFAPLAVVAAPHMDDALAFANAFAPEHMQLVGQRAEARAGAVRCAGTLLVGSASGTAFTDYVAGSNHVLPTGGAARFASGLSPRHFRRRMSEVHLGASAAALARAGAPVARAEGFTVHAESMEARQNGTRV</sequence>
<name>A0A9E7C0E9_9ACTN</name>
<keyword evidence="12" id="KW-0520">NAD</keyword>
<evidence type="ECO:0000256" key="3">
    <source>
        <dbReference type="ARBA" id="ARBA00010178"/>
    </source>
</evidence>
<evidence type="ECO:0000256" key="11">
    <source>
        <dbReference type="PIRSR" id="PIRSR000099-1"/>
    </source>
</evidence>
<reference evidence="16" key="1">
    <citation type="journal article" date="2022" name="Int. J. Syst. Evol. Microbiol.">
        <title>Pseudomonas aegrilactucae sp. nov. and Pseudomonas morbosilactucae sp. nov., pathogens causing bacterial rot of lettuce in Japan.</title>
        <authorList>
            <person name="Sawada H."/>
            <person name="Fujikawa T."/>
            <person name="Satou M."/>
        </authorList>
    </citation>
    <scope>NUCLEOTIDE SEQUENCE</scope>
    <source>
        <strain evidence="16">0166_1</strain>
    </source>
</reference>
<feature type="binding site" evidence="13">
    <location>
        <position position="418"/>
    </location>
    <ligand>
        <name>substrate</name>
    </ligand>
</feature>
<keyword evidence="8 10" id="KW-0560">Oxidoreductase</keyword>
<organism evidence="16 17">
    <name type="scientific">Capillimicrobium parvum</name>
    <dbReference type="NCBI Taxonomy" id="2884022"/>
    <lineage>
        <taxon>Bacteria</taxon>
        <taxon>Bacillati</taxon>
        <taxon>Actinomycetota</taxon>
        <taxon>Thermoleophilia</taxon>
        <taxon>Solirubrobacterales</taxon>
        <taxon>Capillimicrobiaceae</taxon>
        <taxon>Capillimicrobium</taxon>
    </lineage>
</organism>
<evidence type="ECO:0000256" key="7">
    <source>
        <dbReference type="ARBA" id="ARBA00022833"/>
    </source>
</evidence>
<keyword evidence="7 14" id="KW-0862">Zinc</keyword>
<feature type="binding site" evidence="14">
    <location>
        <position position="360"/>
    </location>
    <ligand>
        <name>Zn(2+)</name>
        <dbReference type="ChEBI" id="CHEBI:29105"/>
    </ligand>
</feature>
<evidence type="ECO:0000256" key="8">
    <source>
        <dbReference type="ARBA" id="ARBA00023002"/>
    </source>
</evidence>
<dbReference type="PANTHER" id="PTHR21256:SF2">
    <property type="entry name" value="HISTIDINE BIOSYNTHESIS TRIFUNCTIONAL PROTEIN"/>
    <property type="match status" value="1"/>
</dbReference>
<feature type="active site" description="Proton acceptor" evidence="11">
    <location>
        <position position="327"/>
    </location>
</feature>
<dbReference type="PANTHER" id="PTHR21256">
    <property type="entry name" value="HISTIDINOL DEHYDROGENASE HDH"/>
    <property type="match status" value="1"/>
</dbReference>
<evidence type="ECO:0000256" key="1">
    <source>
        <dbReference type="ARBA" id="ARBA00003850"/>
    </source>
</evidence>
<evidence type="ECO:0000256" key="5">
    <source>
        <dbReference type="ARBA" id="ARBA00016531"/>
    </source>
</evidence>
<dbReference type="AlphaFoldDB" id="A0A9E7C0E9"/>
<dbReference type="PIRSF" id="PIRSF000099">
    <property type="entry name" value="Histidinol_dh"/>
    <property type="match status" value="1"/>
</dbReference>
<feature type="binding site" evidence="13">
    <location>
        <position position="360"/>
    </location>
    <ligand>
        <name>substrate</name>
    </ligand>
</feature>
<comment type="catalytic activity">
    <reaction evidence="9">
        <text>L-histidinol + 2 NAD(+) + H2O = L-histidine + 2 NADH + 3 H(+)</text>
        <dbReference type="Rhea" id="RHEA:20641"/>
        <dbReference type="ChEBI" id="CHEBI:15377"/>
        <dbReference type="ChEBI" id="CHEBI:15378"/>
        <dbReference type="ChEBI" id="CHEBI:57540"/>
        <dbReference type="ChEBI" id="CHEBI:57595"/>
        <dbReference type="ChEBI" id="CHEBI:57699"/>
        <dbReference type="ChEBI" id="CHEBI:57945"/>
        <dbReference type="EC" id="1.1.1.23"/>
    </reaction>
</comment>
<dbReference type="PRINTS" id="PR00083">
    <property type="entry name" value="HOLDHDRGNASE"/>
</dbReference>
<dbReference type="GO" id="GO:0000105">
    <property type="term" value="P:L-histidine biosynthetic process"/>
    <property type="evidence" value="ECO:0007669"/>
    <property type="project" value="InterPro"/>
</dbReference>
<dbReference type="SUPFAM" id="SSF53720">
    <property type="entry name" value="ALDH-like"/>
    <property type="match status" value="1"/>
</dbReference>
<dbReference type="InterPro" id="IPR001692">
    <property type="entry name" value="Histidinol_DH_CS"/>
</dbReference>
<dbReference type="Gene3D" id="1.20.5.1300">
    <property type="match status" value="1"/>
</dbReference>
<feature type="active site" description="Proton acceptor" evidence="11">
    <location>
        <position position="326"/>
    </location>
</feature>
<feature type="binding site" evidence="14">
    <location>
        <position position="418"/>
    </location>
    <ligand>
        <name>Zn(2+)</name>
        <dbReference type="ChEBI" id="CHEBI:29105"/>
    </ligand>
</feature>
<protein>
    <recommendedName>
        <fullName evidence="5">Histidinol dehydrogenase</fullName>
        <ecNumber evidence="4">1.1.1.23</ecNumber>
    </recommendedName>
</protein>
<feature type="binding site" evidence="13">
    <location>
        <position position="267"/>
    </location>
    <ligand>
        <name>substrate</name>
    </ligand>
</feature>
<evidence type="ECO:0000313" key="17">
    <source>
        <dbReference type="Proteomes" id="UP001162834"/>
    </source>
</evidence>
<evidence type="ECO:0000256" key="2">
    <source>
        <dbReference type="ARBA" id="ARBA00004940"/>
    </source>
</evidence>
<evidence type="ECO:0000256" key="13">
    <source>
        <dbReference type="PIRSR" id="PIRSR000099-3"/>
    </source>
</evidence>
<dbReference type="Proteomes" id="UP001162834">
    <property type="component" value="Chromosome"/>
</dbReference>
<evidence type="ECO:0000256" key="15">
    <source>
        <dbReference type="RuleBase" id="RU004175"/>
    </source>
</evidence>
<dbReference type="InterPro" id="IPR016161">
    <property type="entry name" value="Ald_DH/histidinol_DH"/>
</dbReference>
<feature type="binding site" evidence="13">
    <location>
        <position position="327"/>
    </location>
    <ligand>
        <name>substrate</name>
    </ligand>
</feature>
<comment type="cofactor">
    <cofactor evidence="14">
        <name>Zn(2+)</name>
        <dbReference type="ChEBI" id="CHEBI:29105"/>
    </cofactor>
    <text evidence="14">Binds 1 zinc ion per subunit.</text>
</comment>
<dbReference type="InterPro" id="IPR022695">
    <property type="entry name" value="Histidinol_DH_monofunct"/>
</dbReference>
<dbReference type="PROSITE" id="PS00611">
    <property type="entry name" value="HISOL_DEHYDROGENASE"/>
    <property type="match status" value="1"/>
</dbReference>
<feature type="binding site" evidence="14">
    <location>
        <position position="267"/>
    </location>
    <ligand>
        <name>Zn(2+)</name>
        <dbReference type="ChEBI" id="CHEBI:29105"/>
    </ligand>
</feature>
<dbReference type="Pfam" id="PF00815">
    <property type="entry name" value="Histidinol_dh"/>
    <property type="match status" value="1"/>
</dbReference>
<evidence type="ECO:0000256" key="9">
    <source>
        <dbReference type="ARBA" id="ARBA00049489"/>
    </source>
</evidence>
<feature type="binding site" evidence="13">
    <location>
        <position position="264"/>
    </location>
    <ligand>
        <name>substrate</name>
    </ligand>
</feature>
<feature type="binding site" evidence="13">
    <location>
        <position position="413"/>
    </location>
    <ligand>
        <name>substrate</name>
    </ligand>
</feature>
<feature type="binding site" evidence="12">
    <location>
        <position position="134"/>
    </location>
    <ligand>
        <name>NAD(+)</name>
        <dbReference type="ChEBI" id="CHEBI:57540"/>
    </ligand>
</feature>
<dbReference type="FunFam" id="3.40.50.1980:FF:000001">
    <property type="entry name" value="Histidinol dehydrogenase"/>
    <property type="match status" value="1"/>
</dbReference>